<evidence type="ECO:0000256" key="7">
    <source>
        <dbReference type="ARBA" id="ARBA00023242"/>
    </source>
</evidence>
<dbReference type="KEGG" id="more:E1B28_003966"/>
<evidence type="ECO:0000256" key="5">
    <source>
        <dbReference type="ARBA" id="ARBA00023159"/>
    </source>
</evidence>
<comment type="caution">
    <text evidence="10">The sequence shown here is derived from an EMBL/GenBank/DDBJ whole genome shotgun (WGS) entry which is preliminary data.</text>
</comment>
<feature type="domain" description="Transcription elongation factor Eaf N-terminal" evidence="9">
    <location>
        <begin position="16"/>
        <end position="128"/>
    </location>
</feature>
<keyword evidence="4" id="KW-0805">Transcription regulation</keyword>
<accession>A0A9P8AC20</accession>
<name>A0A9P8AC20_9AGAR</name>
<feature type="compositionally biased region" description="Acidic residues" evidence="8">
    <location>
        <begin position="471"/>
        <end position="486"/>
    </location>
</feature>
<feature type="region of interest" description="Disordered" evidence="8">
    <location>
        <begin position="57"/>
        <end position="81"/>
    </location>
</feature>
<keyword evidence="7" id="KW-0539">Nucleus</keyword>
<dbReference type="GO" id="GO:0003711">
    <property type="term" value="F:transcription elongation factor activity"/>
    <property type="evidence" value="ECO:0007669"/>
    <property type="project" value="TreeGrafter"/>
</dbReference>
<keyword evidence="3" id="KW-0597">Phosphoprotein</keyword>
<evidence type="ECO:0000259" key="9">
    <source>
        <dbReference type="Pfam" id="PF09816"/>
    </source>
</evidence>
<dbReference type="Proteomes" id="UP001049176">
    <property type="component" value="Chromosome 2"/>
</dbReference>
<evidence type="ECO:0000256" key="6">
    <source>
        <dbReference type="ARBA" id="ARBA00023163"/>
    </source>
</evidence>
<feature type="compositionally biased region" description="Low complexity" evidence="8">
    <location>
        <begin position="199"/>
        <end position="211"/>
    </location>
</feature>
<dbReference type="AlphaFoldDB" id="A0A9P8AC20"/>
<proteinExistence type="inferred from homology"/>
<evidence type="ECO:0000256" key="4">
    <source>
        <dbReference type="ARBA" id="ARBA00023015"/>
    </source>
</evidence>
<organism evidence="10 11">
    <name type="scientific">Marasmius oreades</name>
    <name type="common">fairy-ring Marasmius</name>
    <dbReference type="NCBI Taxonomy" id="181124"/>
    <lineage>
        <taxon>Eukaryota</taxon>
        <taxon>Fungi</taxon>
        <taxon>Dikarya</taxon>
        <taxon>Basidiomycota</taxon>
        <taxon>Agaricomycotina</taxon>
        <taxon>Agaricomycetes</taxon>
        <taxon>Agaricomycetidae</taxon>
        <taxon>Agaricales</taxon>
        <taxon>Marasmiineae</taxon>
        <taxon>Marasmiaceae</taxon>
        <taxon>Marasmius</taxon>
    </lineage>
</organism>
<dbReference type="EMBL" id="CM032182">
    <property type="protein sequence ID" value="KAG7096539.1"/>
    <property type="molecule type" value="Genomic_DNA"/>
</dbReference>
<dbReference type="PANTHER" id="PTHR15970">
    <property type="entry name" value="ELL-ASSOCIATED FACTOR EAF"/>
    <property type="match status" value="1"/>
</dbReference>
<evidence type="ECO:0000256" key="1">
    <source>
        <dbReference type="ARBA" id="ARBA00004123"/>
    </source>
</evidence>
<dbReference type="GeneID" id="66073042"/>
<feature type="region of interest" description="Disordered" evidence="8">
    <location>
        <begin position="134"/>
        <end position="384"/>
    </location>
</feature>
<dbReference type="GO" id="GO:0032783">
    <property type="term" value="C:super elongation complex"/>
    <property type="evidence" value="ECO:0007669"/>
    <property type="project" value="InterPro"/>
</dbReference>
<feature type="compositionally biased region" description="Pro residues" evidence="8">
    <location>
        <begin position="280"/>
        <end position="296"/>
    </location>
</feature>
<feature type="compositionally biased region" description="Low complexity" evidence="8">
    <location>
        <begin position="312"/>
        <end position="324"/>
    </location>
</feature>
<dbReference type="InterPro" id="IPR019194">
    <property type="entry name" value="Tscrpt_elong_fac_Eaf_N"/>
</dbReference>
<evidence type="ECO:0000313" key="11">
    <source>
        <dbReference type="Proteomes" id="UP001049176"/>
    </source>
</evidence>
<feature type="compositionally biased region" description="Polar residues" evidence="8">
    <location>
        <begin position="134"/>
        <end position="149"/>
    </location>
</feature>
<evidence type="ECO:0000256" key="3">
    <source>
        <dbReference type="ARBA" id="ARBA00022553"/>
    </source>
</evidence>
<dbReference type="PANTHER" id="PTHR15970:SF2">
    <property type="entry name" value="ELL-ASSOCIATED FACTOR EAF"/>
    <property type="match status" value="1"/>
</dbReference>
<dbReference type="Pfam" id="PF09816">
    <property type="entry name" value="EAF"/>
    <property type="match status" value="1"/>
</dbReference>
<gene>
    <name evidence="10" type="ORF">E1B28_003966</name>
</gene>
<feature type="compositionally biased region" description="Basic residues" evidence="8">
    <location>
        <begin position="212"/>
        <end position="227"/>
    </location>
</feature>
<keyword evidence="11" id="KW-1185">Reference proteome</keyword>
<feature type="region of interest" description="Disordered" evidence="8">
    <location>
        <begin position="414"/>
        <end position="486"/>
    </location>
</feature>
<evidence type="ECO:0000313" key="10">
    <source>
        <dbReference type="EMBL" id="KAG7096539.1"/>
    </source>
</evidence>
<comment type="similarity">
    <text evidence="2">Belongs to the EAF family.</text>
</comment>
<evidence type="ECO:0000256" key="2">
    <source>
        <dbReference type="ARBA" id="ARBA00007798"/>
    </source>
</evidence>
<dbReference type="InterPro" id="IPR027093">
    <property type="entry name" value="EAF_fam"/>
</dbReference>
<evidence type="ECO:0000256" key="8">
    <source>
        <dbReference type="SAM" id="MobiDB-lite"/>
    </source>
</evidence>
<keyword evidence="6" id="KW-0804">Transcription</keyword>
<keyword evidence="5" id="KW-0010">Activator</keyword>
<sequence length="486" mass="53007">MASTNAWSPAPGRHRVNIGSSLVRALKARKGDPPPQKRSNLPDRDFYALRYNFKPSSIDPTKSGNMEVKRNKDGPSTLIVEHPAQPSGLHVYRGREDPAKEWACVLIFDEETGSYTLEKIESFVSLEHIERRPQSLTAVSQPATPSINERSPPHVIESQDNEADRAFEEILPEELVGPSRQTKNEPDSEEDISLQHTVPSRPQPAAQLAAPRTKKSTSSKIKSKARHAHVEPPIHSLPMSTPPVHSTKVRKASKRQTPEFSDVEEELLDFAGPSKRTRSSPPPPQPTPISRPPQPKRAPVRKQPSPPPPRPRAALELPGSSSSFVPPPPIPLSSASRQPPTSVIPPVPLAPATSAIEPPTQAPAAASDSEEDIEWDEVAAPDGVSHNIMMIEETGENENDGGEEIDVDEFEDLMNQHLEEGTGKGEEDDDGFNIFPDSPEPQSQELLPMPSLPRSGGGPISLNAFATGGDHEDDEEYSSSEESDDE</sequence>
<dbReference type="GO" id="GO:0006368">
    <property type="term" value="P:transcription elongation by RNA polymerase II"/>
    <property type="evidence" value="ECO:0007669"/>
    <property type="project" value="InterPro"/>
</dbReference>
<feature type="compositionally biased region" description="Acidic residues" evidence="8">
    <location>
        <begin position="368"/>
        <end position="379"/>
    </location>
</feature>
<comment type="subcellular location">
    <subcellularLocation>
        <location evidence="1">Nucleus</location>
    </subcellularLocation>
</comment>
<dbReference type="OrthoDB" id="125903at2759"/>
<dbReference type="RefSeq" id="XP_043013009.1">
    <property type="nucleotide sequence ID" value="XM_043148410.1"/>
</dbReference>
<protein>
    <recommendedName>
        <fullName evidence="9">Transcription elongation factor Eaf N-terminal domain-containing protein</fullName>
    </recommendedName>
</protein>
<reference evidence="10" key="1">
    <citation type="journal article" date="2021" name="Genome Biol. Evol.">
        <title>The assembled and annotated genome of the fairy-ring fungus Marasmius oreades.</title>
        <authorList>
            <person name="Hiltunen M."/>
            <person name="Ament-Velasquez S.L."/>
            <person name="Johannesson H."/>
        </authorList>
    </citation>
    <scope>NUCLEOTIDE SEQUENCE</scope>
    <source>
        <strain evidence="10">03SP1</strain>
    </source>
</reference>